<protein>
    <submittedName>
        <fullName evidence="1">Uncharacterized protein</fullName>
    </submittedName>
</protein>
<organism evidence="1 2">
    <name type="scientific">Candidatus Regiella insecticola</name>
    <dbReference type="NCBI Taxonomy" id="138073"/>
    <lineage>
        <taxon>Bacteria</taxon>
        <taxon>Pseudomonadati</taxon>
        <taxon>Pseudomonadota</taxon>
        <taxon>Gammaproteobacteria</taxon>
        <taxon>Enterobacterales</taxon>
        <taxon>Enterobacteriaceae</taxon>
        <taxon>aphid secondary symbionts</taxon>
        <taxon>Candidatus Regiella</taxon>
    </lineage>
</organism>
<sequence>MLKKITPIFKFRIRLLFIHCKMVSHYGITQFLGKSSGIKK</sequence>
<dbReference type="EMBL" id="BLXO01000001">
    <property type="protein sequence ID" value="GFN45627.1"/>
    <property type="molecule type" value="Genomic_DNA"/>
</dbReference>
<accession>A0A6L2ZLB1</accession>
<dbReference type="Proteomes" id="UP000504714">
    <property type="component" value="Unassembled WGS sequence"/>
</dbReference>
<evidence type="ECO:0000313" key="2">
    <source>
        <dbReference type="Proteomes" id="UP000504714"/>
    </source>
</evidence>
<proteinExistence type="predicted"/>
<reference evidence="1 2" key="1">
    <citation type="submission" date="2020-06" db="EMBL/GenBank/DDBJ databases">
        <title>The genome sequence of Candidatus Regiella insecticola strain Tut.</title>
        <authorList>
            <person name="Nikoh N."/>
            <person name="Tsuchida T."/>
            <person name="Koga R."/>
            <person name="Oshima K."/>
            <person name="Hattori M."/>
            <person name="Fukatsu T."/>
        </authorList>
    </citation>
    <scope>NUCLEOTIDE SEQUENCE [LARGE SCALE GENOMIC DNA]</scope>
    <source>
        <strain evidence="1 2">Tut</strain>
    </source>
</reference>
<dbReference type="AlphaFoldDB" id="A0A6L2ZLB1"/>
<comment type="caution">
    <text evidence="1">The sequence shown here is derived from an EMBL/GenBank/DDBJ whole genome shotgun (WGS) entry which is preliminary data.</text>
</comment>
<gene>
    <name evidence="1" type="ORF">RINTU1_08800</name>
</gene>
<evidence type="ECO:0000313" key="1">
    <source>
        <dbReference type="EMBL" id="GFN45627.1"/>
    </source>
</evidence>
<name>A0A6L2ZLB1_9ENTR</name>